<accession>A0A2U9TBI8</accession>
<gene>
    <name evidence="2" type="ORF">C9I47_3071</name>
</gene>
<dbReference type="EMBL" id="CP029843">
    <property type="protein sequence ID" value="AWV08735.1"/>
    <property type="molecule type" value="Genomic_DNA"/>
</dbReference>
<dbReference type="GO" id="GO:0006355">
    <property type="term" value="P:regulation of DNA-templated transcription"/>
    <property type="evidence" value="ECO:0007669"/>
    <property type="project" value="InterPro"/>
</dbReference>
<keyword evidence="3" id="KW-1185">Reference proteome</keyword>
<dbReference type="Proteomes" id="UP000249447">
    <property type="component" value="Chromosome"/>
</dbReference>
<proteinExistence type="predicted"/>
<evidence type="ECO:0000313" key="2">
    <source>
        <dbReference type="EMBL" id="AWV08735.1"/>
    </source>
</evidence>
<dbReference type="KEGG" id="lmb:C9I47_3071"/>
<feature type="compositionally biased region" description="Pro residues" evidence="1">
    <location>
        <begin position="82"/>
        <end position="94"/>
    </location>
</feature>
<protein>
    <submittedName>
        <fullName evidence="2">Uncharacterized protein</fullName>
    </submittedName>
</protein>
<feature type="region of interest" description="Disordered" evidence="1">
    <location>
        <begin position="70"/>
        <end position="112"/>
    </location>
</feature>
<evidence type="ECO:0000313" key="3">
    <source>
        <dbReference type="Proteomes" id="UP000249447"/>
    </source>
</evidence>
<name>A0A2U9TBI8_9GAMM</name>
<organism evidence="2 3">
    <name type="scientific">Marilutibacter maris</name>
    <dbReference type="NCBI Taxonomy" id="1605891"/>
    <lineage>
        <taxon>Bacteria</taxon>
        <taxon>Pseudomonadati</taxon>
        <taxon>Pseudomonadota</taxon>
        <taxon>Gammaproteobacteria</taxon>
        <taxon>Lysobacterales</taxon>
        <taxon>Lysobacteraceae</taxon>
        <taxon>Marilutibacter</taxon>
    </lineage>
</organism>
<reference evidence="2 3" key="1">
    <citation type="submission" date="2018-05" db="EMBL/GenBank/DDBJ databases">
        <title>The complete genome of Lysobacter maris HZ9B, a marine bacterium antagonistic against terrestrial plant pathogens.</title>
        <authorList>
            <person name="Zhang X.-Q."/>
        </authorList>
    </citation>
    <scope>NUCLEOTIDE SEQUENCE [LARGE SCALE GENOMIC DNA]</scope>
    <source>
        <strain evidence="2 3">HZ9B</strain>
    </source>
</reference>
<sequence length="112" mass="12240">MSDIILRDIDSVLMERIKRVADAHGWDLQAALMQLLEQGLYVCEGELSRSFNDADARALQEAIAAMEDVPNDPGFARIGQIEPPPQAEPDPPDPSISLPRGLFDEDAPGRGD</sequence>
<dbReference type="RefSeq" id="WP_190238547.1">
    <property type="nucleotide sequence ID" value="NZ_CP029843.1"/>
</dbReference>
<dbReference type="AlphaFoldDB" id="A0A2U9TBI8"/>
<dbReference type="SUPFAM" id="SSF47598">
    <property type="entry name" value="Ribbon-helix-helix"/>
    <property type="match status" value="1"/>
</dbReference>
<evidence type="ECO:0000256" key="1">
    <source>
        <dbReference type="SAM" id="MobiDB-lite"/>
    </source>
</evidence>
<dbReference type="InterPro" id="IPR010985">
    <property type="entry name" value="Ribbon_hlx_hlx"/>
</dbReference>